<dbReference type="InterPro" id="IPR019402">
    <property type="entry name" value="CWH43_N"/>
</dbReference>
<protein>
    <recommendedName>
        <fullName evidence="3">CWH43-like N-terminal domain-containing protein</fullName>
    </recommendedName>
</protein>
<keyword evidence="2" id="KW-1133">Transmembrane helix</keyword>
<dbReference type="Pfam" id="PF10277">
    <property type="entry name" value="Frag1"/>
    <property type="match status" value="1"/>
</dbReference>
<feature type="domain" description="CWH43-like N-terminal" evidence="3">
    <location>
        <begin position="55"/>
        <end position="112"/>
    </location>
</feature>
<sequence>MSERWLRHTGQLARNKGKWDKGFAITSIVFSMFGGLGLILLSIFDTLRFPMLHNGSASFWTKLAFIFVEFSLAITFIVTGKQEKKKNIAAVMEWVIGYIFTFYVFSFIIDLLPSIRTRNHIPQGKRISETNLIHAMQQTSQPQVDVHYEQPLTTDSMGDRGNADHRYIINKHAANGGVTEPSAIAETGGYVPSGQLHDPRTER</sequence>
<feature type="transmembrane region" description="Helical" evidence="2">
    <location>
        <begin position="59"/>
        <end position="79"/>
    </location>
</feature>
<dbReference type="AlphaFoldDB" id="A0A1D2JPD7"/>
<evidence type="ECO:0000256" key="1">
    <source>
        <dbReference type="SAM" id="MobiDB-lite"/>
    </source>
</evidence>
<name>A0A1D2JPD7_PARBR</name>
<comment type="caution">
    <text evidence="4">The sequence shown here is derived from an EMBL/GenBank/DDBJ whole genome shotgun (WGS) entry which is preliminary data.</text>
</comment>
<accession>A0A1D2JPD7</accession>
<dbReference type="EMBL" id="LZYO01000008">
    <property type="protein sequence ID" value="ODH45052.1"/>
    <property type="molecule type" value="Genomic_DNA"/>
</dbReference>
<feature type="region of interest" description="Disordered" evidence="1">
    <location>
        <begin position="180"/>
        <end position="203"/>
    </location>
</feature>
<gene>
    <name evidence="4" type="ORF">ACO22_00444</name>
</gene>
<evidence type="ECO:0000313" key="4">
    <source>
        <dbReference type="EMBL" id="ODH45052.1"/>
    </source>
</evidence>
<evidence type="ECO:0000313" key="5">
    <source>
        <dbReference type="Proteomes" id="UP000242814"/>
    </source>
</evidence>
<dbReference type="Proteomes" id="UP000242814">
    <property type="component" value="Unassembled WGS sequence"/>
</dbReference>
<feature type="transmembrane region" description="Helical" evidence="2">
    <location>
        <begin position="21"/>
        <end position="44"/>
    </location>
</feature>
<proteinExistence type="predicted"/>
<dbReference type="VEuPathDB" id="FungiDB:PADG_03921"/>
<evidence type="ECO:0000256" key="2">
    <source>
        <dbReference type="SAM" id="Phobius"/>
    </source>
</evidence>
<keyword evidence="2" id="KW-0812">Transmembrane</keyword>
<reference evidence="4 5" key="1">
    <citation type="submission" date="2016-06" db="EMBL/GenBank/DDBJ databases">
        <authorList>
            <person name="Kjaerup R.B."/>
            <person name="Dalgaard T.S."/>
            <person name="Juul-Madsen H.R."/>
        </authorList>
    </citation>
    <scope>NUCLEOTIDE SEQUENCE [LARGE SCALE GENOMIC DNA]</scope>
    <source>
        <strain evidence="4 5">Pb300</strain>
    </source>
</reference>
<organism evidence="4 5">
    <name type="scientific">Paracoccidioides brasiliensis</name>
    <dbReference type="NCBI Taxonomy" id="121759"/>
    <lineage>
        <taxon>Eukaryota</taxon>
        <taxon>Fungi</taxon>
        <taxon>Dikarya</taxon>
        <taxon>Ascomycota</taxon>
        <taxon>Pezizomycotina</taxon>
        <taxon>Eurotiomycetes</taxon>
        <taxon>Eurotiomycetidae</taxon>
        <taxon>Onygenales</taxon>
        <taxon>Ajellomycetaceae</taxon>
        <taxon>Paracoccidioides</taxon>
    </lineage>
</organism>
<feature type="transmembrane region" description="Helical" evidence="2">
    <location>
        <begin position="91"/>
        <end position="112"/>
    </location>
</feature>
<keyword evidence="2" id="KW-0472">Membrane</keyword>
<evidence type="ECO:0000259" key="3">
    <source>
        <dbReference type="Pfam" id="PF10277"/>
    </source>
</evidence>
<dbReference type="VEuPathDB" id="FungiDB:PABG_01334"/>